<dbReference type="PROSITE" id="PS50181">
    <property type="entry name" value="FBOX"/>
    <property type="match status" value="1"/>
</dbReference>
<dbReference type="InterPro" id="IPR036047">
    <property type="entry name" value="F-box-like_dom_sf"/>
</dbReference>
<proteinExistence type="predicted"/>
<dbReference type="InterPro" id="IPR032675">
    <property type="entry name" value="LRR_dom_sf"/>
</dbReference>
<sequence>MSTCNLLNLPPELQVQILAFLPVRSLLKFSQVCHHAHILASSSLHTLSLGIHSTDLRGSIDYDPYQVSVLIPDAQTFDYTTLLSFHTALTKSILIRHGSTLRNLDISLWTLTTPTATALSALPALRAVSIRIEDVSHVRAMSRNKIAAQRVEQRHAWTTLTSKAIWASRLNALRIEGAELNSRQLMTLVHKSRWIREIWVSKCALIGRALWDVLGAEEWVGRGASLRVLGVGRCGGRVDEGVLDVVDGLGGLQFLSLQGCSYDGLIDNETIENRNRARWGIPELILPWSSPSSPLVTSTLENDESTFIEVDPVYLGAAAEE</sequence>
<dbReference type="SMART" id="SM00256">
    <property type="entry name" value="FBOX"/>
    <property type="match status" value="1"/>
</dbReference>
<comment type="caution">
    <text evidence="2">The sequence shown here is derived from an EMBL/GenBank/DDBJ whole genome shotgun (WGS) entry which is preliminary data.</text>
</comment>
<dbReference type="SUPFAM" id="SSF52047">
    <property type="entry name" value="RNI-like"/>
    <property type="match status" value="1"/>
</dbReference>
<name>A0A9P9DUW7_9PLEO</name>
<feature type="domain" description="F-box" evidence="1">
    <location>
        <begin position="3"/>
        <end position="49"/>
    </location>
</feature>
<dbReference type="AlphaFoldDB" id="A0A9P9DUW7"/>
<dbReference type="Gene3D" id="3.80.10.10">
    <property type="entry name" value="Ribonuclease Inhibitor"/>
    <property type="match status" value="1"/>
</dbReference>
<dbReference type="Proteomes" id="UP000700596">
    <property type="component" value="Unassembled WGS sequence"/>
</dbReference>
<evidence type="ECO:0000313" key="2">
    <source>
        <dbReference type="EMBL" id="KAH7127020.1"/>
    </source>
</evidence>
<evidence type="ECO:0000259" key="1">
    <source>
        <dbReference type="PROSITE" id="PS50181"/>
    </source>
</evidence>
<reference evidence="2" key="1">
    <citation type="journal article" date="2021" name="Nat. Commun.">
        <title>Genetic determinants of endophytism in the Arabidopsis root mycobiome.</title>
        <authorList>
            <person name="Mesny F."/>
            <person name="Miyauchi S."/>
            <person name="Thiergart T."/>
            <person name="Pickel B."/>
            <person name="Atanasova L."/>
            <person name="Karlsson M."/>
            <person name="Huettel B."/>
            <person name="Barry K.W."/>
            <person name="Haridas S."/>
            <person name="Chen C."/>
            <person name="Bauer D."/>
            <person name="Andreopoulos W."/>
            <person name="Pangilinan J."/>
            <person name="LaButti K."/>
            <person name="Riley R."/>
            <person name="Lipzen A."/>
            <person name="Clum A."/>
            <person name="Drula E."/>
            <person name="Henrissat B."/>
            <person name="Kohler A."/>
            <person name="Grigoriev I.V."/>
            <person name="Martin F.M."/>
            <person name="Hacquard S."/>
        </authorList>
    </citation>
    <scope>NUCLEOTIDE SEQUENCE</scope>
    <source>
        <strain evidence="2">MPI-CAGE-CH-0243</strain>
    </source>
</reference>
<keyword evidence="3" id="KW-1185">Reference proteome</keyword>
<dbReference type="EMBL" id="JAGMWT010000006">
    <property type="protein sequence ID" value="KAH7127020.1"/>
    <property type="molecule type" value="Genomic_DNA"/>
</dbReference>
<accession>A0A9P9DUW7</accession>
<dbReference type="InterPro" id="IPR001810">
    <property type="entry name" value="F-box_dom"/>
</dbReference>
<evidence type="ECO:0000313" key="3">
    <source>
        <dbReference type="Proteomes" id="UP000700596"/>
    </source>
</evidence>
<gene>
    <name evidence="2" type="ORF">B0J11DRAFT_432416</name>
</gene>
<dbReference type="OrthoDB" id="5425556at2759"/>
<dbReference type="Pfam" id="PF00646">
    <property type="entry name" value="F-box"/>
    <property type="match status" value="1"/>
</dbReference>
<dbReference type="SUPFAM" id="SSF81383">
    <property type="entry name" value="F-box domain"/>
    <property type="match status" value="1"/>
</dbReference>
<protein>
    <recommendedName>
        <fullName evidence="1">F-box domain-containing protein</fullName>
    </recommendedName>
</protein>
<dbReference type="Gene3D" id="1.20.1280.50">
    <property type="match status" value="1"/>
</dbReference>
<organism evidence="2 3">
    <name type="scientific">Dendryphion nanum</name>
    <dbReference type="NCBI Taxonomy" id="256645"/>
    <lineage>
        <taxon>Eukaryota</taxon>
        <taxon>Fungi</taxon>
        <taxon>Dikarya</taxon>
        <taxon>Ascomycota</taxon>
        <taxon>Pezizomycotina</taxon>
        <taxon>Dothideomycetes</taxon>
        <taxon>Pleosporomycetidae</taxon>
        <taxon>Pleosporales</taxon>
        <taxon>Torulaceae</taxon>
        <taxon>Dendryphion</taxon>
    </lineage>
</organism>